<organism evidence="2 3">
    <name type="scientific">Mucor circinelloides f. lusitanicus</name>
    <name type="common">Mucor racemosus var. lusitanicus</name>
    <dbReference type="NCBI Taxonomy" id="29924"/>
    <lineage>
        <taxon>Eukaryota</taxon>
        <taxon>Fungi</taxon>
        <taxon>Fungi incertae sedis</taxon>
        <taxon>Mucoromycota</taxon>
        <taxon>Mucoromycotina</taxon>
        <taxon>Mucoromycetes</taxon>
        <taxon>Mucorales</taxon>
        <taxon>Mucorineae</taxon>
        <taxon>Mucoraceae</taxon>
        <taxon>Mucor</taxon>
    </lineage>
</organism>
<keyword evidence="1" id="KW-0812">Transmembrane</keyword>
<keyword evidence="1" id="KW-0472">Membrane</keyword>
<evidence type="ECO:0000313" key="3">
    <source>
        <dbReference type="Proteomes" id="UP000469890"/>
    </source>
</evidence>
<feature type="transmembrane region" description="Helical" evidence="1">
    <location>
        <begin position="12"/>
        <end position="33"/>
    </location>
</feature>
<dbReference type="EMBL" id="JAAECE010000008">
    <property type="protein sequence ID" value="KAF1798266.1"/>
    <property type="molecule type" value="Genomic_DNA"/>
</dbReference>
<feature type="non-terminal residue" evidence="2">
    <location>
        <position position="82"/>
    </location>
</feature>
<evidence type="ECO:0000256" key="1">
    <source>
        <dbReference type="SAM" id="Phobius"/>
    </source>
</evidence>
<sequence length="82" mass="9024">MRSVRLVLNFRFIQPTFTSTSILVFLLGLAVFASTVGTTFAFTSIGARAGIIFLTGTGHFELSLVLLRVKKRGRHPSHYPAL</sequence>
<keyword evidence="1" id="KW-1133">Transmembrane helix</keyword>
<proteinExistence type="predicted"/>
<dbReference type="AlphaFoldDB" id="A0A8H4BB39"/>
<dbReference type="Proteomes" id="UP000469890">
    <property type="component" value="Unassembled WGS sequence"/>
</dbReference>
<accession>A0A8H4BB39</accession>
<feature type="transmembrane region" description="Helical" evidence="1">
    <location>
        <begin position="45"/>
        <end position="67"/>
    </location>
</feature>
<protein>
    <submittedName>
        <fullName evidence="2">Uncharacterized protein</fullName>
    </submittedName>
</protein>
<evidence type="ECO:0000313" key="2">
    <source>
        <dbReference type="EMBL" id="KAF1798266.1"/>
    </source>
</evidence>
<name>A0A8H4BB39_MUCCL</name>
<reference evidence="2 3" key="1">
    <citation type="submission" date="2019-09" db="EMBL/GenBank/DDBJ databases">
        <authorList>
            <consortium name="DOE Joint Genome Institute"/>
            <person name="Mondo S.J."/>
            <person name="Navarro-Mendoza M.I."/>
            <person name="Perez-Arques C."/>
            <person name="Panchal S."/>
            <person name="Nicolas F.E."/>
            <person name="Ganguly P."/>
            <person name="Pangilinan J."/>
            <person name="Grigoriev I."/>
            <person name="Heitman J."/>
            <person name="Sanya K."/>
            <person name="Garre V."/>
        </authorList>
    </citation>
    <scope>NUCLEOTIDE SEQUENCE [LARGE SCALE GENOMIC DNA]</scope>
    <source>
        <strain evidence="2 3">MU402</strain>
    </source>
</reference>
<comment type="caution">
    <text evidence="2">The sequence shown here is derived from an EMBL/GenBank/DDBJ whole genome shotgun (WGS) entry which is preliminary data.</text>
</comment>
<gene>
    <name evidence="2" type="ORF">FB192DRAFT_1398489</name>
</gene>